<gene>
    <name evidence="7" type="ORF">MAPG_08457</name>
</gene>
<evidence type="ECO:0000256" key="1">
    <source>
        <dbReference type="ARBA" id="ARBA00006192"/>
    </source>
</evidence>
<dbReference type="InterPro" id="IPR002885">
    <property type="entry name" value="PPR_rpt"/>
</dbReference>
<organism evidence="8 9">
    <name type="scientific">Magnaporthiopsis poae (strain ATCC 64411 / 73-15)</name>
    <name type="common">Kentucky bluegrass fungus</name>
    <name type="synonym">Magnaporthe poae</name>
    <dbReference type="NCBI Taxonomy" id="644358"/>
    <lineage>
        <taxon>Eukaryota</taxon>
        <taxon>Fungi</taxon>
        <taxon>Dikarya</taxon>
        <taxon>Ascomycota</taxon>
        <taxon>Pezizomycotina</taxon>
        <taxon>Sordariomycetes</taxon>
        <taxon>Sordariomycetidae</taxon>
        <taxon>Magnaporthales</taxon>
        <taxon>Magnaporthaceae</taxon>
        <taxon>Magnaporthiopsis</taxon>
    </lineage>
</organism>
<reference evidence="8" key="5">
    <citation type="submission" date="2015-06" db="UniProtKB">
        <authorList>
            <consortium name="EnsemblFungi"/>
        </authorList>
    </citation>
    <scope>IDENTIFICATION</scope>
    <source>
        <strain evidence="8">ATCC 64411</strain>
    </source>
</reference>
<evidence type="ECO:0000313" key="7">
    <source>
        <dbReference type="EMBL" id="KLU89486.1"/>
    </source>
</evidence>
<keyword evidence="9" id="KW-1185">Reference proteome</keyword>
<accession>A0A0C4E7E4</accession>
<dbReference type="eggNOG" id="KOG4197">
    <property type="taxonomic scope" value="Eukaryota"/>
</dbReference>
<dbReference type="Proteomes" id="UP000011715">
    <property type="component" value="Unassembled WGS sequence"/>
</dbReference>
<dbReference type="NCBIfam" id="TIGR00756">
    <property type="entry name" value="PPR"/>
    <property type="match status" value="1"/>
</dbReference>
<dbReference type="InterPro" id="IPR011990">
    <property type="entry name" value="TPR-like_helical_dom_sf"/>
</dbReference>
<dbReference type="EMBL" id="GL876973">
    <property type="protein sequence ID" value="KLU89486.1"/>
    <property type="molecule type" value="Genomic_DNA"/>
</dbReference>
<dbReference type="Gene3D" id="1.25.40.10">
    <property type="entry name" value="Tetratricopeptide repeat domain"/>
    <property type="match status" value="1"/>
</dbReference>
<comment type="subunit">
    <text evidence="4">Binds to mitochondrial small subunit 15S rRNA.</text>
</comment>
<evidence type="ECO:0000256" key="3">
    <source>
        <dbReference type="ARBA" id="ARBA00044493"/>
    </source>
</evidence>
<evidence type="ECO:0000256" key="5">
    <source>
        <dbReference type="PROSITE-ProRule" id="PRU00708"/>
    </source>
</evidence>
<evidence type="ECO:0000256" key="4">
    <source>
        <dbReference type="ARBA" id="ARBA00044511"/>
    </source>
</evidence>
<dbReference type="OrthoDB" id="1908178at2759"/>
<feature type="repeat" description="PPR" evidence="5">
    <location>
        <begin position="364"/>
        <end position="398"/>
    </location>
</feature>
<protein>
    <recommendedName>
        <fullName evidence="10">Pentatricopeptide repeat protein</fullName>
    </recommendedName>
</protein>
<comment type="function">
    <text evidence="3">Regulates mitochondrial small subunit maturation by controlling 15S rRNA 5'-end processing. Localizes to the 5' precursor of the 15S rRNA in a position that is subsequently occupied by mS47 in the mature yeast mtSSU. Uses structure and sequence-specific RNA recognition, binding to a single-stranded region of the precursor and specifically recognizing bases -6 to -1. The exchange of Ccm1 for mS47 is coupled to the irreversible removal of precursor rRNA that is accompanied by conformational changes of the mitoribosomal proteins uS5m and mS26. These conformational changes signal completion of 5'-end rRNA processing through protection of the mature 5'-end of the 15S rRNA and stabilization of mS47. The removal of the 5' precursor together with the dissociation of Ccm1 may be catalyzed by the 5'-3' exoribonuclease Pet127. Involved in the specific removal of group I introns in mitochondrial encoded transcripts.</text>
</comment>
<comment type="similarity">
    <text evidence="1">Belongs to the CCM1 family.</text>
</comment>
<reference evidence="7" key="3">
    <citation type="submission" date="2011-03" db="EMBL/GenBank/DDBJ databases">
        <title>Annotation of Magnaporthe poae ATCC 64411.</title>
        <authorList>
            <person name="Ma L.-J."/>
            <person name="Dead R."/>
            <person name="Young S.K."/>
            <person name="Zeng Q."/>
            <person name="Gargeya S."/>
            <person name="Fitzgerald M."/>
            <person name="Haas B."/>
            <person name="Abouelleil A."/>
            <person name="Alvarado L."/>
            <person name="Arachchi H.M."/>
            <person name="Berlin A."/>
            <person name="Brown A."/>
            <person name="Chapman S.B."/>
            <person name="Chen Z."/>
            <person name="Dunbar C."/>
            <person name="Freedman E."/>
            <person name="Gearin G."/>
            <person name="Gellesch M."/>
            <person name="Goldberg J."/>
            <person name="Griggs A."/>
            <person name="Gujja S."/>
            <person name="Heiman D."/>
            <person name="Howarth C."/>
            <person name="Larson L."/>
            <person name="Lui A."/>
            <person name="MacDonald P.J.P."/>
            <person name="Mehta T."/>
            <person name="Montmayeur A."/>
            <person name="Murphy C."/>
            <person name="Neiman D."/>
            <person name="Pearson M."/>
            <person name="Priest M."/>
            <person name="Roberts A."/>
            <person name="Saif S."/>
            <person name="Shea T."/>
            <person name="Shenoy N."/>
            <person name="Sisk P."/>
            <person name="Stolte C."/>
            <person name="Sykes S."/>
            <person name="Yandava C."/>
            <person name="Wortman J."/>
            <person name="Nusbaum C."/>
            <person name="Birren B."/>
        </authorList>
    </citation>
    <scope>NUCLEOTIDE SEQUENCE</scope>
    <source>
        <strain evidence="7">ATCC 64411</strain>
    </source>
</reference>
<dbReference type="EnsemblFungi" id="MAPG_08457T0">
    <property type="protein sequence ID" value="MAPG_08457T0"/>
    <property type="gene ID" value="MAPG_08457"/>
</dbReference>
<reference evidence="8" key="4">
    <citation type="journal article" date="2015" name="G3 (Bethesda)">
        <title>Genome sequences of three phytopathogenic species of the Magnaporthaceae family of fungi.</title>
        <authorList>
            <person name="Okagaki L.H."/>
            <person name="Nunes C.C."/>
            <person name="Sailsbery J."/>
            <person name="Clay B."/>
            <person name="Brown D."/>
            <person name="John T."/>
            <person name="Oh Y."/>
            <person name="Young N."/>
            <person name="Fitzgerald M."/>
            <person name="Haas B.J."/>
            <person name="Zeng Q."/>
            <person name="Young S."/>
            <person name="Adiconis X."/>
            <person name="Fan L."/>
            <person name="Levin J.Z."/>
            <person name="Mitchell T.K."/>
            <person name="Okubara P.A."/>
            <person name="Farman M.L."/>
            <person name="Kohn L.M."/>
            <person name="Birren B."/>
            <person name="Ma L.-J."/>
            <person name="Dean R.A."/>
        </authorList>
    </citation>
    <scope>NUCLEOTIDE SEQUENCE</scope>
    <source>
        <strain evidence="8">ATCC 64411 / 73-15</strain>
    </source>
</reference>
<reference evidence="7" key="2">
    <citation type="submission" date="2010-05" db="EMBL/GenBank/DDBJ databases">
        <title>The Genome Sequence of Magnaporthe poae strain ATCC 64411.</title>
        <authorList>
            <consortium name="The Broad Institute Genome Sequencing Platform"/>
            <consortium name="Broad Institute Genome Sequencing Center for Infectious Disease"/>
            <person name="Ma L.-J."/>
            <person name="Dead R."/>
            <person name="Young S."/>
            <person name="Zeng Q."/>
            <person name="Koehrsen M."/>
            <person name="Alvarado L."/>
            <person name="Berlin A."/>
            <person name="Chapman S.B."/>
            <person name="Chen Z."/>
            <person name="Freedman E."/>
            <person name="Gellesch M."/>
            <person name="Goldberg J."/>
            <person name="Griggs A."/>
            <person name="Gujja S."/>
            <person name="Heilman E.R."/>
            <person name="Heiman D."/>
            <person name="Hepburn T."/>
            <person name="Howarth C."/>
            <person name="Jen D."/>
            <person name="Larson L."/>
            <person name="Mehta T."/>
            <person name="Neiman D."/>
            <person name="Pearson M."/>
            <person name="Roberts A."/>
            <person name="Saif S."/>
            <person name="Shea T."/>
            <person name="Shenoy N."/>
            <person name="Sisk P."/>
            <person name="Stolte C."/>
            <person name="Sykes S."/>
            <person name="Walk T."/>
            <person name="White J."/>
            <person name="Yandava C."/>
            <person name="Haas B."/>
            <person name="Nusbaum C."/>
            <person name="Birren B."/>
        </authorList>
    </citation>
    <scope>NUCLEOTIDE SEQUENCE</scope>
    <source>
        <strain evidence="7">ATCC 64411</strain>
    </source>
</reference>
<dbReference type="STRING" id="644358.A0A0C4E7E4"/>
<evidence type="ECO:0000256" key="6">
    <source>
        <dbReference type="SAM" id="MobiDB-lite"/>
    </source>
</evidence>
<dbReference type="AlphaFoldDB" id="A0A0C4E7E4"/>
<dbReference type="PROSITE" id="PS51375">
    <property type="entry name" value="PPR"/>
    <property type="match status" value="1"/>
</dbReference>
<name>A0A0C4E7E4_MAGP6</name>
<feature type="region of interest" description="Disordered" evidence="6">
    <location>
        <begin position="149"/>
        <end position="170"/>
    </location>
</feature>
<reference evidence="9" key="1">
    <citation type="submission" date="2010-05" db="EMBL/GenBank/DDBJ databases">
        <title>The genome sequence of Magnaporthe poae strain ATCC 64411.</title>
        <authorList>
            <person name="Ma L.-J."/>
            <person name="Dead R."/>
            <person name="Young S."/>
            <person name="Zeng Q."/>
            <person name="Koehrsen M."/>
            <person name="Alvarado L."/>
            <person name="Berlin A."/>
            <person name="Chapman S.B."/>
            <person name="Chen Z."/>
            <person name="Freedman E."/>
            <person name="Gellesch M."/>
            <person name="Goldberg J."/>
            <person name="Griggs A."/>
            <person name="Gujja S."/>
            <person name="Heilman E.R."/>
            <person name="Heiman D."/>
            <person name="Hepburn T."/>
            <person name="Howarth C."/>
            <person name="Jen D."/>
            <person name="Larson L."/>
            <person name="Mehta T."/>
            <person name="Neiman D."/>
            <person name="Pearson M."/>
            <person name="Roberts A."/>
            <person name="Saif S."/>
            <person name="Shea T."/>
            <person name="Shenoy N."/>
            <person name="Sisk P."/>
            <person name="Stolte C."/>
            <person name="Sykes S."/>
            <person name="Walk T."/>
            <person name="White J."/>
            <person name="Yandava C."/>
            <person name="Haas B."/>
            <person name="Nusbaum C."/>
            <person name="Birren B."/>
        </authorList>
    </citation>
    <scope>NUCLEOTIDE SEQUENCE [LARGE SCALE GENOMIC DNA]</scope>
    <source>
        <strain evidence="9">ATCC 64411 / 73-15</strain>
    </source>
</reference>
<evidence type="ECO:0008006" key="10">
    <source>
        <dbReference type="Google" id="ProtNLM"/>
    </source>
</evidence>
<dbReference type="EMBL" id="ADBL01002049">
    <property type="status" value="NOT_ANNOTATED_CDS"/>
    <property type="molecule type" value="Genomic_DNA"/>
</dbReference>
<dbReference type="VEuPathDB" id="FungiDB:MAPG_08457"/>
<dbReference type="PANTHER" id="PTHR47447">
    <property type="entry name" value="OS03G0856100 PROTEIN"/>
    <property type="match status" value="1"/>
</dbReference>
<sequence length="667" mass="74767">MPSDFELENRGRAGTLDSAASPSLCQPGYRCFEGAQHNGGQLMNLSKRIERSICGTRFLQWPLLGPQPRPACCTKFATTGERAQPRPSARPYRRQAGPPSLLSSCATRFRGPHLQCSSALHTTCPAGSGDGFFTPDAGPDNAANMSTWGAEDRTGERGPNLTAAPDHDRQPTKEELLAIVGHYDPDDTVSEHLQFVRDPYLRGYAQPNGPVITTPPVPDDAPKRPKIEYRFVPSAEEKKILMRLRGAVDKRLGNPVPEDDASSAAVYAEYTRLGEPQLALQHKRLRHDLLRSLSQGVKRNPKNMLRYLSVVGTVKNCGYALSRGQWNAAVSFASRYVGSSTETEVEAALGIWREMEHTANIKADGVTFNILFDVATKAGNFTLAEMLYREMENRRIPFNRYHNVSLIYFFGMMLNADGVRAAYREMVEAGEVIDKVVLNCVIAGLLRCGDEAGAERVYEKMRTWRSNKRWRQPQAYSTHKAVTKVLIMFARVAREHPELRGGFQIAAPMMPDLQTYRVLVRHYGVRVGRINDVARYLDDMTFFRIPLHGSIFLALFKAFALHGSSSVADWGPERLFGVWEALLGALDSQSEGLYVDTWLVCWALRAFAKLGQHRMILDVYAELGARCSLDEENREFMVQFLHRFLRKHKITIPIEGSPSQRQWTSGG</sequence>
<evidence type="ECO:0000313" key="8">
    <source>
        <dbReference type="EnsemblFungi" id="MAPG_08457T0"/>
    </source>
</evidence>
<evidence type="ECO:0000256" key="2">
    <source>
        <dbReference type="ARBA" id="ARBA00022737"/>
    </source>
</evidence>
<keyword evidence="2" id="KW-0677">Repeat</keyword>
<dbReference type="PANTHER" id="PTHR47447:SF17">
    <property type="entry name" value="OS12G0638900 PROTEIN"/>
    <property type="match status" value="1"/>
</dbReference>
<proteinExistence type="inferred from homology"/>
<dbReference type="OMA" id="EMIYKEM"/>
<evidence type="ECO:0000313" key="9">
    <source>
        <dbReference type="Proteomes" id="UP000011715"/>
    </source>
</evidence>
<dbReference type="Pfam" id="PF01535">
    <property type="entry name" value="PPR"/>
    <property type="match status" value="2"/>
</dbReference>